<keyword evidence="2" id="KW-1185">Reference proteome</keyword>
<evidence type="ECO:0000313" key="1">
    <source>
        <dbReference type="EMBL" id="TWT49915.1"/>
    </source>
</evidence>
<protein>
    <submittedName>
        <fullName evidence="1">Uncharacterized protein</fullName>
    </submittedName>
</protein>
<comment type="caution">
    <text evidence="1">The sequence shown here is derived from an EMBL/GenBank/DDBJ whole genome shotgun (WGS) entry which is preliminary data.</text>
</comment>
<proteinExistence type="predicted"/>
<sequence>MYTFPMHRTANVQNSLAGRRFSEAVCILSPQHSRSIAGLEIASRMNRKTRMLFVWRTVGDRGIRVSAFDEQSRLEFSLYR</sequence>
<accession>A0A5C5WII8</accession>
<reference evidence="1 2" key="1">
    <citation type="submission" date="2019-02" db="EMBL/GenBank/DDBJ databases">
        <title>Deep-cultivation of Planctomycetes and their phenomic and genomic characterization uncovers novel biology.</title>
        <authorList>
            <person name="Wiegand S."/>
            <person name="Jogler M."/>
            <person name="Boedeker C."/>
            <person name="Pinto D."/>
            <person name="Vollmers J."/>
            <person name="Rivas-Marin E."/>
            <person name="Kohn T."/>
            <person name="Peeters S.H."/>
            <person name="Heuer A."/>
            <person name="Rast P."/>
            <person name="Oberbeckmann S."/>
            <person name="Bunk B."/>
            <person name="Jeske O."/>
            <person name="Meyerdierks A."/>
            <person name="Storesund J.E."/>
            <person name="Kallscheuer N."/>
            <person name="Luecker S."/>
            <person name="Lage O.M."/>
            <person name="Pohl T."/>
            <person name="Merkel B.J."/>
            <person name="Hornburger P."/>
            <person name="Mueller R.-W."/>
            <person name="Bruemmer F."/>
            <person name="Labrenz M."/>
            <person name="Spormann A.M."/>
            <person name="Op Den Camp H."/>
            <person name="Overmann J."/>
            <person name="Amann R."/>
            <person name="Jetten M.S.M."/>
            <person name="Mascher T."/>
            <person name="Medema M.H."/>
            <person name="Devos D.P."/>
            <person name="Kaster A.-K."/>
            <person name="Ovreas L."/>
            <person name="Rohde M."/>
            <person name="Galperin M.Y."/>
            <person name="Jogler C."/>
        </authorList>
    </citation>
    <scope>NUCLEOTIDE SEQUENCE [LARGE SCALE GENOMIC DNA]</scope>
    <source>
        <strain evidence="1 2">KOR42</strain>
    </source>
</reference>
<organism evidence="1 2">
    <name type="scientific">Thalassoglobus neptunius</name>
    <dbReference type="NCBI Taxonomy" id="1938619"/>
    <lineage>
        <taxon>Bacteria</taxon>
        <taxon>Pseudomonadati</taxon>
        <taxon>Planctomycetota</taxon>
        <taxon>Planctomycetia</taxon>
        <taxon>Planctomycetales</taxon>
        <taxon>Planctomycetaceae</taxon>
        <taxon>Thalassoglobus</taxon>
    </lineage>
</organism>
<dbReference type="AlphaFoldDB" id="A0A5C5WII8"/>
<gene>
    <name evidence="1" type="ORF">KOR42_37330</name>
</gene>
<dbReference type="Proteomes" id="UP000317243">
    <property type="component" value="Unassembled WGS sequence"/>
</dbReference>
<name>A0A5C5WII8_9PLAN</name>
<dbReference type="EMBL" id="SIHI01000016">
    <property type="protein sequence ID" value="TWT49915.1"/>
    <property type="molecule type" value="Genomic_DNA"/>
</dbReference>
<evidence type="ECO:0000313" key="2">
    <source>
        <dbReference type="Proteomes" id="UP000317243"/>
    </source>
</evidence>